<dbReference type="RefSeq" id="WP_052004695.1">
    <property type="nucleotide sequence ID" value="NZ_AZGA01000057.1"/>
</dbReference>
<dbReference type="PANTHER" id="PTHR40076:SF1">
    <property type="entry name" value="MEMBRANE PROTEIN"/>
    <property type="match status" value="1"/>
</dbReference>
<keyword evidence="1" id="KW-0472">Membrane</keyword>
<evidence type="ECO:0000256" key="1">
    <source>
        <dbReference type="SAM" id="Phobius"/>
    </source>
</evidence>
<feature type="transmembrane region" description="Helical" evidence="1">
    <location>
        <begin position="89"/>
        <end position="111"/>
    </location>
</feature>
<dbReference type="EMBL" id="AZGA01000057">
    <property type="protein sequence ID" value="KRM33209.1"/>
    <property type="molecule type" value="Genomic_DNA"/>
</dbReference>
<keyword evidence="3" id="KW-1185">Reference proteome</keyword>
<keyword evidence="1" id="KW-0812">Transmembrane</keyword>
<dbReference type="InterPro" id="IPR010380">
    <property type="entry name" value="DUF975"/>
</dbReference>
<evidence type="ECO:0000313" key="2">
    <source>
        <dbReference type="EMBL" id="KRM33209.1"/>
    </source>
</evidence>
<dbReference type="AlphaFoldDB" id="A0A0R1XZB9"/>
<gene>
    <name evidence="2" type="ORF">FC83_GL003292</name>
</gene>
<dbReference type="Pfam" id="PF06161">
    <property type="entry name" value="DUF975"/>
    <property type="match status" value="1"/>
</dbReference>
<dbReference type="PATRIC" id="fig|1423734.3.peg.3344"/>
<sequence length="265" mass="30044">MSRQSLKAEARQLLNKHYGYFLILFIPFFVIEILSWLVMRFIQYQLLFNTWFGRGFGGYGYRHGYYGGNHFRGGGAAFMGNPFGFLTNTIPGIVLTIATVSATFILIDALRQKQVSGQPFRAAFKIFTRGEYFIGTVLINILTTIYTALWTLLLIVPGIVKSLAYSQSAYVYRDAVDNDQQITYSEAITRSRVLMKGHKWELFVIYLSFIGWYLIVGLTAGLAAIWVQPYLHMTLANFYVKLVTPETATTETTPENPETTTAPTE</sequence>
<protein>
    <submittedName>
        <fullName evidence="2">Integral membrane protein</fullName>
    </submittedName>
</protein>
<keyword evidence="1" id="KW-1133">Transmembrane helix</keyword>
<comment type="caution">
    <text evidence="2">The sequence shown here is derived from an EMBL/GenBank/DDBJ whole genome shotgun (WGS) entry which is preliminary data.</text>
</comment>
<feature type="transmembrane region" description="Helical" evidence="1">
    <location>
        <begin position="20"/>
        <end position="42"/>
    </location>
</feature>
<proteinExistence type="predicted"/>
<organism evidence="2 3">
    <name type="scientific">Agrilactobacillus composti DSM 18527 = JCM 14202</name>
    <dbReference type="NCBI Taxonomy" id="1423734"/>
    <lineage>
        <taxon>Bacteria</taxon>
        <taxon>Bacillati</taxon>
        <taxon>Bacillota</taxon>
        <taxon>Bacilli</taxon>
        <taxon>Lactobacillales</taxon>
        <taxon>Lactobacillaceae</taxon>
        <taxon>Agrilactobacillus</taxon>
    </lineage>
</organism>
<dbReference type="Proteomes" id="UP000051236">
    <property type="component" value="Unassembled WGS sequence"/>
</dbReference>
<feature type="transmembrane region" description="Helical" evidence="1">
    <location>
        <begin position="132"/>
        <end position="156"/>
    </location>
</feature>
<dbReference type="OrthoDB" id="9784844at2"/>
<reference evidence="2 3" key="1">
    <citation type="journal article" date="2015" name="Genome Announc.">
        <title>Expanding the biotechnology potential of lactobacilli through comparative genomics of 213 strains and associated genera.</title>
        <authorList>
            <person name="Sun Z."/>
            <person name="Harris H.M."/>
            <person name="McCann A."/>
            <person name="Guo C."/>
            <person name="Argimon S."/>
            <person name="Zhang W."/>
            <person name="Yang X."/>
            <person name="Jeffery I.B."/>
            <person name="Cooney J.C."/>
            <person name="Kagawa T.F."/>
            <person name="Liu W."/>
            <person name="Song Y."/>
            <person name="Salvetti E."/>
            <person name="Wrobel A."/>
            <person name="Rasinkangas P."/>
            <person name="Parkhill J."/>
            <person name="Rea M.C."/>
            <person name="O'Sullivan O."/>
            <person name="Ritari J."/>
            <person name="Douillard F.P."/>
            <person name="Paul Ross R."/>
            <person name="Yang R."/>
            <person name="Briner A.E."/>
            <person name="Felis G.E."/>
            <person name="de Vos W.M."/>
            <person name="Barrangou R."/>
            <person name="Klaenhammer T.R."/>
            <person name="Caufield P.W."/>
            <person name="Cui Y."/>
            <person name="Zhang H."/>
            <person name="O'Toole P.W."/>
        </authorList>
    </citation>
    <scope>NUCLEOTIDE SEQUENCE [LARGE SCALE GENOMIC DNA]</scope>
    <source>
        <strain evidence="2 3">DSM 18527</strain>
    </source>
</reference>
<feature type="transmembrane region" description="Helical" evidence="1">
    <location>
        <begin position="203"/>
        <end position="227"/>
    </location>
</feature>
<accession>A0A0R1XZB9</accession>
<dbReference type="PANTHER" id="PTHR40076">
    <property type="entry name" value="MEMBRANE PROTEIN-RELATED"/>
    <property type="match status" value="1"/>
</dbReference>
<evidence type="ECO:0000313" key="3">
    <source>
        <dbReference type="Proteomes" id="UP000051236"/>
    </source>
</evidence>
<name>A0A0R1XZB9_9LACO</name>
<dbReference type="eggNOG" id="COG5523">
    <property type="taxonomic scope" value="Bacteria"/>
</dbReference>